<dbReference type="AlphaFoldDB" id="A0A6I1MP91"/>
<comment type="caution">
    <text evidence="3">The sequence shown here is derived from an EMBL/GenBank/DDBJ whole genome shotgun (WGS) entry which is preliminary data.</text>
</comment>
<dbReference type="InterPro" id="IPR018649">
    <property type="entry name" value="SHOCT"/>
</dbReference>
<dbReference type="RefSeq" id="WP_152891209.1">
    <property type="nucleotide sequence ID" value="NZ_WHJC01000255.1"/>
</dbReference>
<evidence type="ECO:0000313" key="4">
    <source>
        <dbReference type="Proteomes" id="UP000430345"/>
    </source>
</evidence>
<dbReference type="EMBL" id="WHJC01000255">
    <property type="protein sequence ID" value="MPQ44603.1"/>
    <property type="molecule type" value="Genomic_DNA"/>
</dbReference>
<dbReference type="OrthoDB" id="2054087at2"/>
<name>A0A6I1MP91_9CLOT</name>
<feature type="transmembrane region" description="Helical" evidence="1">
    <location>
        <begin position="12"/>
        <end position="33"/>
    </location>
</feature>
<evidence type="ECO:0000256" key="1">
    <source>
        <dbReference type="SAM" id="Phobius"/>
    </source>
</evidence>
<protein>
    <recommendedName>
        <fullName evidence="2">SHOCT domain-containing protein</fullName>
    </recommendedName>
</protein>
<proteinExistence type="predicted"/>
<sequence length="115" mass="12883">MGKKIKVKPSKGQSMFGFIAGLLFIGIGIFIVIPNAGAFGILWTIFAGIITTTHGINAFGSKGIATHEIEVTENRSENELDFDEKLRKLKSLKEDGIITLDEYERKRNEILKEKW</sequence>
<keyword evidence="1" id="KW-0812">Transmembrane</keyword>
<reference evidence="3 4" key="1">
    <citation type="submission" date="2019-10" db="EMBL/GenBank/DDBJ databases">
        <title>The Genome Sequence of Clostridium tarantellae Isolated from Fish Brain.</title>
        <authorList>
            <person name="Bano L."/>
            <person name="Kiel M."/>
            <person name="Sales G."/>
            <person name="Doxey A.C."/>
            <person name="Mansfield M.J."/>
            <person name="Schiavone M."/>
            <person name="Rossetto O."/>
            <person name="Pirazzini M."/>
            <person name="Dobrindt U."/>
            <person name="Montecucco C."/>
        </authorList>
    </citation>
    <scope>NUCLEOTIDE SEQUENCE [LARGE SCALE GENOMIC DNA]</scope>
    <source>
        <strain evidence="3 4">DSM 3997</strain>
    </source>
</reference>
<accession>A0A6I1MP91</accession>
<organism evidence="3 4">
    <name type="scientific">Clostridium tarantellae</name>
    <dbReference type="NCBI Taxonomy" id="39493"/>
    <lineage>
        <taxon>Bacteria</taxon>
        <taxon>Bacillati</taxon>
        <taxon>Bacillota</taxon>
        <taxon>Clostridia</taxon>
        <taxon>Eubacteriales</taxon>
        <taxon>Clostridiaceae</taxon>
        <taxon>Clostridium</taxon>
    </lineage>
</organism>
<gene>
    <name evidence="3" type="ORF">GBZ86_12700</name>
</gene>
<evidence type="ECO:0000259" key="2">
    <source>
        <dbReference type="Pfam" id="PF09851"/>
    </source>
</evidence>
<dbReference type="Pfam" id="PF09851">
    <property type="entry name" value="SHOCT"/>
    <property type="match status" value="1"/>
</dbReference>
<evidence type="ECO:0000313" key="3">
    <source>
        <dbReference type="EMBL" id="MPQ44603.1"/>
    </source>
</evidence>
<keyword evidence="1" id="KW-0472">Membrane</keyword>
<feature type="domain" description="SHOCT" evidence="2">
    <location>
        <begin position="84"/>
        <end position="111"/>
    </location>
</feature>
<feature type="transmembrane region" description="Helical" evidence="1">
    <location>
        <begin position="39"/>
        <end position="59"/>
    </location>
</feature>
<keyword evidence="1" id="KW-1133">Transmembrane helix</keyword>
<dbReference type="Proteomes" id="UP000430345">
    <property type="component" value="Unassembled WGS sequence"/>
</dbReference>
<keyword evidence="4" id="KW-1185">Reference proteome</keyword>